<keyword evidence="1" id="KW-0472">Membrane</keyword>
<dbReference type="AlphaFoldDB" id="A0A200J712"/>
<name>A0A200J712_9ENTE</name>
<dbReference type="Gene3D" id="2.60.40.740">
    <property type="match status" value="1"/>
</dbReference>
<dbReference type="Pfam" id="PF20585">
    <property type="entry name" value="Pectate_lyase_5"/>
    <property type="match status" value="1"/>
</dbReference>
<reference evidence="2" key="1">
    <citation type="submission" date="2017-05" db="EMBL/GenBank/DDBJ databases">
        <title>The Genome Sequence of Enterococcus sp. 9D6_DIV0238.</title>
        <authorList>
            <consortium name="The Broad Institute Genomics Platform"/>
            <consortium name="The Broad Institute Genomic Center for Infectious Diseases"/>
            <person name="Earl A."/>
            <person name="Manson A."/>
            <person name="Schwartman J."/>
            <person name="Gilmore M."/>
            <person name="Abouelleil A."/>
            <person name="Cao P."/>
            <person name="Chapman S."/>
            <person name="Cusick C."/>
            <person name="Shea T."/>
            <person name="Young S."/>
            <person name="Neafsey D."/>
            <person name="Nusbaum C."/>
            <person name="Birren B."/>
        </authorList>
    </citation>
    <scope>NUCLEOTIDE SEQUENCE [LARGE SCALE GENOMIC DNA]</scope>
    <source>
        <strain evidence="2">9D6_DIV0238</strain>
    </source>
</reference>
<reference evidence="3" key="2">
    <citation type="submission" date="2017-05" db="EMBL/GenBank/DDBJ databases">
        <authorList>
            <consortium name="The Broad Institute Genomics Platform"/>
            <consortium name="The Broad Institute Genomic Center for Infectious Diseases"/>
            <person name="Earl A."/>
            <person name="Manson A."/>
            <person name="Schwartman J."/>
            <person name="Gilmore M."/>
            <person name="Abouelleil A."/>
            <person name="Cao P."/>
            <person name="Chapman S."/>
            <person name="Cusick C."/>
            <person name="Shea T."/>
            <person name="Young S."/>
            <person name="Neafsey D."/>
            <person name="Nusbaum C."/>
            <person name="Birren B."/>
        </authorList>
    </citation>
    <scope>NUCLEOTIDE SEQUENCE</scope>
    <source>
        <strain evidence="3">9D6_DIV0238</strain>
    </source>
</reference>
<feature type="transmembrane region" description="Helical" evidence="1">
    <location>
        <begin position="7"/>
        <end position="24"/>
    </location>
</feature>
<dbReference type="RefSeq" id="WP_176372824.1">
    <property type="nucleotide sequence ID" value="NZ_CP147246.1"/>
</dbReference>
<accession>A0A200J712</accession>
<sequence length="1212" mass="129363">MKIRKQFYLIASMLVVFSFLGFFVSNKQTKIKASEELSGSYVLEKKTETENQVTFDLKVTDPQQGTVTLKLSDTKEPVLYAEDILENLNSGELEKRVEIKDSGLNQVSITFKDKEGTLVIPIALKVTENNKKISDMLKVLNGEQILSESSVELTYQEVEKEPVPIARASEMISPMAATVVTTWDQFKAALENPDVDVIDVGADFARTATTTASGLGTLARDVTINGNGHTIDFGNNAGYLTLGATSTNKLVVNDLTVKKAGATAIFYSSSNSAIWDITFNNVNTPENNESGVIDATNSTLTLAGNNTMYAKNNTVTILHVFSSNGAVSDINTNQSANTLTVWAIAVNDGNRGGGSINLDNATLKAHSTGSSAVRLRYGGNKFIVTNNSKLVAITDRTTGDAATVRFSTTNPDNEFQISNNSVIDIQHLDGDAPALRLNGDGFITNVSGKSKLNLYNKGSGSASNTANEALNLPGANNTFTIRDADSQVNMIADFGPAVYGGANTSKIDAGPGTEFIARGNTSGAAYGVFNMGSNASVVIDNPIYYDFANTRSGGANIFSLSGSGGTFIANNTDVSVWEKGKSVYVDDPIYDWTLIDFTLTGSNLATISTASDPDFKSLFGAPNNYSRMSGNNARPIVDELRQPTNADKKIYGHVSVPEGVEGIRDAWTDEVDVDVKVKNADGTVAYETLTGDTVGAPGLKIWGETERNGMFEIELPDGKFLKTGQTIEVTAARRQGANSASGKMHESLPEDIQTTVLTVIDVTPPTQAVVSSAVNNAAKQIKGTSDEDGAKVFVKVNGEWLKDSAGNAVTTTVAGGNWTIDLPSYIDKTAQVEVYLKDTTEITPLPSFVLPRTYTVEPDGVAGNLNEVATTYDSYTGYHDAVKGTTDERFDPATLDTVADVIPDAPKLVKGVESSGGSTTSVGDTLTYSLLVSNTKVDSYDWTNVEISDVLAEGLEFDPAKHKVTIDNVEVGTDKYNYNETTRTLTIKVGDLSKPGPKSESDPTIVPKEVRVTFQVNVGQNAVDEDIQNTATAVGYSPQEDPFEVGPIKPDASHVPINVTSNTVGTPGGPPFGILSFVSAPTALDFGIKTESLNGNTVAVNPDVVGDQLVVSDNRGNLQKWTMTATLLSPLSNGDAIFPDALHYVNGESDEVITGLAKPIFVHTNANVGEYNISEEEWVKKDNGFKIELAPGAVNKLGKYQATIQFSLEDTP</sequence>
<evidence type="ECO:0008006" key="5">
    <source>
        <dbReference type="Google" id="ProtNLM"/>
    </source>
</evidence>
<dbReference type="InterPro" id="IPR046776">
    <property type="entry name" value="Pectate_lyase_5"/>
</dbReference>
<dbReference type="InterPro" id="IPR047589">
    <property type="entry name" value="DUF11_rpt"/>
</dbReference>
<evidence type="ECO:0000256" key="1">
    <source>
        <dbReference type="SAM" id="Phobius"/>
    </source>
</evidence>
<evidence type="ECO:0000313" key="3">
    <source>
        <dbReference type="EMBL" id="WYJ93909.1"/>
    </source>
</evidence>
<keyword evidence="1" id="KW-1133">Transmembrane helix</keyword>
<reference evidence="3" key="3">
    <citation type="submission" date="2024-03" db="EMBL/GenBank/DDBJ databases">
        <title>The Genome Sequence of Enterococcus sp. DIV0238c.</title>
        <authorList>
            <consortium name="The Broad Institute Genomics Platform"/>
            <consortium name="The Broad Institute Microbial Omics Core"/>
            <consortium name="The Broad Institute Genomic Center for Infectious Diseases"/>
            <person name="Earl A."/>
            <person name="Manson A."/>
            <person name="Gilmore M."/>
            <person name="Schwartman J."/>
            <person name="Shea T."/>
            <person name="Abouelleil A."/>
            <person name="Cao P."/>
            <person name="Chapman S."/>
            <person name="Cusick C."/>
            <person name="Young S."/>
            <person name="Neafsey D."/>
            <person name="Nusbaum C."/>
            <person name="Birren B."/>
        </authorList>
    </citation>
    <scope>NUCLEOTIDE SEQUENCE</scope>
    <source>
        <strain evidence="3">9D6_DIV0238</strain>
    </source>
</reference>
<organism evidence="2">
    <name type="scientific">Candidatus Enterococcus dunnyi</name>
    <dbReference type="NCBI Taxonomy" id="1834192"/>
    <lineage>
        <taxon>Bacteria</taxon>
        <taxon>Bacillati</taxon>
        <taxon>Bacillota</taxon>
        <taxon>Bacilli</taxon>
        <taxon>Lactobacillales</taxon>
        <taxon>Enterococcaceae</taxon>
        <taxon>Enterococcus</taxon>
    </lineage>
</organism>
<dbReference type="InterPro" id="IPR026466">
    <property type="entry name" value="Fim_isopep_form_D2_dom"/>
</dbReference>
<proteinExistence type="predicted"/>
<dbReference type="EMBL" id="CP147246">
    <property type="protein sequence ID" value="WYJ93909.1"/>
    <property type="molecule type" value="Genomic_DNA"/>
</dbReference>
<evidence type="ECO:0000313" key="4">
    <source>
        <dbReference type="Proteomes" id="UP000196151"/>
    </source>
</evidence>
<protein>
    <recommendedName>
        <fullName evidence="5">DUF11 domain-containing protein</fullName>
    </recommendedName>
</protein>
<keyword evidence="4" id="KW-1185">Reference proteome</keyword>
<gene>
    <name evidence="3" type="ORF">A5889_001411</name>
    <name evidence="2" type="ORF">A5889_001667</name>
</gene>
<dbReference type="NCBIfam" id="TIGR04226">
    <property type="entry name" value="RrgB_K2N_iso_D2"/>
    <property type="match status" value="1"/>
</dbReference>
<keyword evidence="1" id="KW-0812">Transmembrane</keyword>
<dbReference type="EMBL" id="NIBQ01000002">
    <property type="protein sequence ID" value="OUZ32958.1"/>
    <property type="molecule type" value="Genomic_DNA"/>
</dbReference>
<evidence type="ECO:0000313" key="2">
    <source>
        <dbReference type="EMBL" id="OUZ32958.1"/>
    </source>
</evidence>
<dbReference type="Proteomes" id="UP000196151">
    <property type="component" value="Chromosome"/>
</dbReference>
<dbReference type="NCBIfam" id="TIGR01451">
    <property type="entry name" value="B_ant_repeat"/>
    <property type="match status" value="1"/>
</dbReference>